<organism evidence="3 4">
    <name type="scientific">Dimargaris verticillata</name>
    <dbReference type="NCBI Taxonomy" id="2761393"/>
    <lineage>
        <taxon>Eukaryota</taxon>
        <taxon>Fungi</taxon>
        <taxon>Fungi incertae sedis</taxon>
        <taxon>Zoopagomycota</taxon>
        <taxon>Kickxellomycotina</taxon>
        <taxon>Dimargaritomycetes</taxon>
        <taxon>Dimargaritales</taxon>
        <taxon>Dimargaritaceae</taxon>
        <taxon>Dimargaris</taxon>
    </lineage>
</organism>
<name>A0A9W8BAN5_9FUNG</name>
<dbReference type="EMBL" id="JANBQB010000042">
    <property type="protein sequence ID" value="KAJ1983760.1"/>
    <property type="molecule type" value="Genomic_DNA"/>
</dbReference>
<accession>A0A9W8BAN5</accession>
<proteinExistence type="predicted"/>
<evidence type="ECO:0000256" key="1">
    <source>
        <dbReference type="SAM" id="MobiDB-lite"/>
    </source>
</evidence>
<dbReference type="Proteomes" id="UP001151582">
    <property type="component" value="Unassembled WGS sequence"/>
</dbReference>
<comment type="caution">
    <text evidence="3">The sequence shown here is derived from an EMBL/GenBank/DDBJ whole genome shotgun (WGS) entry which is preliminary data.</text>
</comment>
<keyword evidence="4" id="KW-1185">Reference proteome</keyword>
<evidence type="ECO:0000313" key="3">
    <source>
        <dbReference type="EMBL" id="KAJ1983760.1"/>
    </source>
</evidence>
<dbReference type="AlphaFoldDB" id="A0A9W8BAN5"/>
<feature type="compositionally biased region" description="Low complexity" evidence="1">
    <location>
        <begin position="66"/>
        <end position="78"/>
    </location>
</feature>
<feature type="chain" id="PRO_5040852703" evidence="2">
    <location>
        <begin position="21"/>
        <end position="87"/>
    </location>
</feature>
<evidence type="ECO:0000256" key="2">
    <source>
        <dbReference type="SAM" id="SignalP"/>
    </source>
</evidence>
<gene>
    <name evidence="3" type="ORF">H4R34_001092</name>
</gene>
<feature type="signal peptide" evidence="2">
    <location>
        <begin position="1"/>
        <end position="20"/>
    </location>
</feature>
<sequence>MKAPFVVVFLLICTLAVVFALPITDSKHSAALTRRGSRLMKGLGWASIPLTLWSMFGGGSKEEKSSASTASTKSGKSSNASEKADTE</sequence>
<protein>
    <submittedName>
        <fullName evidence="3">Uncharacterized protein</fullName>
    </submittedName>
</protein>
<keyword evidence="2" id="KW-0732">Signal</keyword>
<reference evidence="3" key="1">
    <citation type="submission" date="2022-07" db="EMBL/GenBank/DDBJ databases">
        <title>Phylogenomic reconstructions and comparative analyses of Kickxellomycotina fungi.</title>
        <authorList>
            <person name="Reynolds N.K."/>
            <person name="Stajich J.E."/>
            <person name="Barry K."/>
            <person name="Grigoriev I.V."/>
            <person name="Crous P."/>
            <person name="Smith M.E."/>
        </authorList>
    </citation>
    <scope>NUCLEOTIDE SEQUENCE</scope>
    <source>
        <strain evidence="3">RSA 567</strain>
    </source>
</reference>
<evidence type="ECO:0000313" key="4">
    <source>
        <dbReference type="Proteomes" id="UP001151582"/>
    </source>
</evidence>
<feature type="region of interest" description="Disordered" evidence="1">
    <location>
        <begin position="59"/>
        <end position="87"/>
    </location>
</feature>